<gene>
    <name evidence="1" type="ORF">S06H3_57853</name>
</gene>
<protein>
    <submittedName>
        <fullName evidence="1">Uncharacterized protein</fullName>
    </submittedName>
</protein>
<accession>X1P389</accession>
<dbReference type="AlphaFoldDB" id="X1P389"/>
<evidence type="ECO:0000313" key="1">
    <source>
        <dbReference type="EMBL" id="GAI50333.1"/>
    </source>
</evidence>
<reference evidence="1" key="1">
    <citation type="journal article" date="2014" name="Front. Microbiol.">
        <title>High frequency of phylogenetically diverse reductive dehalogenase-homologous genes in deep subseafloor sedimentary metagenomes.</title>
        <authorList>
            <person name="Kawai M."/>
            <person name="Futagami T."/>
            <person name="Toyoda A."/>
            <person name="Takaki Y."/>
            <person name="Nishi S."/>
            <person name="Hori S."/>
            <person name="Arai W."/>
            <person name="Tsubouchi T."/>
            <person name="Morono Y."/>
            <person name="Uchiyama I."/>
            <person name="Ito T."/>
            <person name="Fujiyama A."/>
            <person name="Inagaki F."/>
            <person name="Takami H."/>
        </authorList>
    </citation>
    <scope>NUCLEOTIDE SEQUENCE</scope>
    <source>
        <strain evidence="1">Expedition CK06-06</strain>
    </source>
</reference>
<dbReference type="EMBL" id="BARV01037393">
    <property type="protein sequence ID" value="GAI50333.1"/>
    <property type="molecule type" value="Genomic_DNA"/>
</dbReference>
<sequence>MLSGGEEHAVGFYLMYVPNWGGKGDIAYRVGLALLQDFNTLKVIFQVRENNRLTPQGISRGE</sequence>
<organism evidence="1">
    <name type="scientific">marine sediment metagenome</name>
    <dbReference type="NCBI Taxonomy" id="412755"/>
    <lineage>
        <taxon>unclassified sequences</taxon>
        <taxon>metagenomes</taxon>
        <taxon>ecological metagenomes</taxon>
    </lineage>
</organism>
<name>X1P389_9ZZZZ</name>
<proteinExistence type="predicted"/>
<comment type="caution">
    <text evidence="1">The sequence shown here is derived from an EMBL/GenBank/DDBJ whole genome shotgun (WGS) entry which is preliminary data.</text>
</comment>